<reference evidence="3" key="1">
    <citation type="journal article" date="2020" name="Stud. Mycol.">
        <title>101 Dothideomycetes genomes: a test case for predicting lifestyles and emergence of pathogens.</title>
        <authorList>
            <person name="Haridas S."/>
            <person name="Albert R."/>
            <person name="Binder M."/>
            <person name="Bloem J."/>
            <person name="Labutti K."/>
            <person name="Salamov A."/>
            <person name="Andreopoulos B."/>
            <person name="Baker S."/>
            <person name="Barry K."/>
            <person name="Bills G."/>
            <person name="Bluhm B."/>
            <person name="Cannon C."/>
            <person name="Castanera R."/>
            <person name="Culley D."/>
            <person name="Daum C."/>
            <person name="Ezra D."/>
            <person name="Gonzalez J."/>
            <person name="Henrissat B."/>
            <person name="Kuo A."/>
            <person name="Liang C."/>
            <person name="Lipzen A."/>
            <person name="Lutzoni F."/>
            <person name="Magnuson J."/>
            <person name="Mondo S."/>
            <person name="Nolan M."/>
            <person name="Ohm R."/>
            <person name="Pangilinan J."/>
            <person name="Park H.-J."/>
            <person name="Ramirez L."/>
            <person name="Alfaro M."/>
            <person name="Sun H."/>
            <person name="Tritt A."/>
            <person name="Yoshinaga Y."/>
            <person name="Zwiers L.-H."/>
            <person name="Turgeon B."/>
            <person name="Goodwin S."/>
            <person name="Spatafora J."/>
            <person name="Crous P."/>
            <person name="Grigoriev I."/>
        </authorList>
    </citation>
    <scope>NUCLEOTIDE SEQUENCE</scope>
    <source>
        <strain evidence="3">CBS 207.26</strain>
    </source>
</reference>
<dbReference type="InterPro" id="IPR001753">
    <property type="entry name" value="Enoyl-CoA_hydra/iso"/>
</dbReference>
<dbReference type="GO" id="GO:0006635">
    <property type="term" value="P:fatty acid beta-oxidation"/>
    <property type="evidence" value="ECO:0007669"/>
    <property type="project" value="TreeGrafter"/>
</dbReference>
<dbReference type="GO" id="GO:0005777">
    <property type="term" value="C:peroxisome"/>
    <property type="evidence" value="ECO:0007669"/>
    <property type="project" value="TreeGrafter"/>
</dbReference>
<dbReference type="Proteomes" id="UP000800200">
    <property type="component" value="Unassembled WGS sequence"/>
</dbReference>
<evidence type="ECO:0000256" key="2">
    <source>
        <dbReference type="SAM" id="MobiDB-lite"/>
    </source>
</evidence>
<keyword evidence="1" id="KW-0843">Virulence</keyword>
<evidence type="ECO:0000313" key="4">
    <source>
        <dbReference type="Proteomes" id="UP000800200"/>
    </source>
</evidence>
<name>A0A6A6DDZ4_9PEZI</name>
<evidence type="ECO:0000313" key="3">
    <source>
        <dbReference type="EMBL" id="KAF2176439.1"/>
    </source>
</evidence>
<accession>A0A6A6DDZ4</accession>
<dbReference type="OrthoDB" id="1696280at2759"/>
<dbReference type="PANTHER" id="PTHR11941">
    <property type="entry name" value="ENOYL-COA HYDRATASE-RELATED"/>
    <property type="match status" value="1"/>
</dbReference>
<sequence length="279" mass="30612">MSTPNHLFTVPVPESGPHPGGSITCSEPEANVYLLVFASPPDNRLTTAFCTAMLTALDVIEFGYRPGVVITTSSILKFYSNGLDLEHAQSTPGFWTDALYTLWRRLLTYPMPTISLMNGHTFAGGLMLAMHHDYRVFNPARGFACLNELDFGAALKPPMSSIFRQKLAPATYRTLVLEARRFAGPAALDAGIVDALGSLPEALALVRDRGLTAKGTTGVYGILKMEMYRESLALLAAAGFEAEEKRAMALVTEDEERRERGLKWIEAWPRLSGIARLRC</sequence>
<dbReference type="SUPFAM" id="SSF52096">
    <property type="entry name" value="ClpP/crotonase"/>
    <property type="match status" value="1"/>
</dbReference>
<keyword evidence="4" id="KW-1185">Reference proteome</keyword>
<dbReference type="GO" id="GO:0004165">
    <property type="term" value="F:delta(3)-delta(2)-enoyl-CoA isomerase activity"/>
    <property type="evidence" value="ECO:0007669"/>
    <property type="project" value="TreeGrafter"/>
</dbReference>
<dbReference type="CDD" id="cd06558">
    <property type="entry name" value="crotonase-like"/>
    <property type="match status" value="1"/>
</dbReference>
<dbReference type="Gene3D" id="3.90.226.10">
    <property type="entry name" value="2-enoyl-CoA Hydratase, Chain A, domain 1"/>
    <property type="match status" value="1"/>
</dbReference>
<evidence type="ECO:0000256" key="1">
    <source>
        <dbReference type="ARBA" id="ARBA00023026"/>
    </source>
</evidence>
<dbReference type="InterPro" id="IPR029045">
    <property type="entry name" value="ClpP/crotonase-like_dom_sf"/>
</dbReference>
<organism evidence="3 4">
    <name type="scientific">Zopfia rhizophila CBS 207.26</name>
    <dbReference type="NCBI Taxonomy" id="1314779"/>
    <lineage>
        <taxon>Eukaryota</taxon>
        <taxon>Fungi</taxon>
        <taxon>Dikarya</taxon>
        <taxon>Ascomycota</taxon>
        <taxon>Pezizomycotina</taxon>
        <taxon>Dothideomycetes</taxon>
        <taxon>Dothideomycetes incertae sedis</taxon>
        <taxon>Zopfiaceae</taxon>
        <taxon>Zopfia</taxon>
    </lineage>
</organism>
<protein>
    <submittedName>
        <fullName evidence="3">ClpP/crotonase</fullName>
    </submittedName>
</protein>
<dbReference type="EMBL" id="ML994709">
    <property type="protein sequence ID" value="KAF2176439.1"/>
    <property type="molecule type" value="Genomic_DNA"/>
</dbReference>
<proteinExistence type="predicted"/>
<gene>
    <name evidence="3" type="ORF">K469DRAFT_742925</name>
</gene>
<dbReference type="AlphaFoldDB" id="A0A6A6DDZ4"/>
<feature type="region of interest" description="Disordered" evidence="2">
    <location>
        <begin position="1"/>
        <end position="21"/>
    </location>
</feature>
<dbReference type="PANTHER" id="PTHR11941:SF75">
    <property type="entry name" value="ENOYL-COA HYDRATASE_ISOMERASE FAMILY PROTEIN"/>
    <property type="match status" value="1"/>
</dbReference>
<dbReference type="Pfam" id="PF00378">
    <property type="entry name" value="ECH_1"/>
    <property type="match status" value="1"/>
</dbReference>